<dbReference type="RefSeq" id="XP_007780260.1">
    <property type="nucleotide sequence ID" value="XM_007782070.1"/>
</dbReference>
<keyword evidence="4" id="KW-1185">Reference proteome</keyword>
<keyword evidence="2" id="KW-0732">Signal</keyword>
<reference evidence="4" key="1">
    <citation type="submission" date="2012-06" db="EMBL/GenBank/DDBJ databases">
        <title>The genome sequence of Coniosporium apollinis CBS 100218.</title>
        <authorList>
            <consortium name="The Broad Institute Genome Sequencing Platform"/>
            <person name="Cuomo C."/>
            <person name="Gorbushina A."/>
            <person name="Noack S."/>
            <person name="Walker B."/>
            <person name="Young S.K."/>
            <person name="Zeng Q."/>
            <person name="Gargeya S."/>
            <person name="Fitzgerald M."/>
            <person name="Haas B."/>
            <person name="Abouelleil A."/>
            <person name="Alvarado L."/>
            <person name="Arachchi H.M."/>
            <person name="Berlin A.M."/>
            <person name="Chapman S.B."/>
            <person name="Goldberg J."/>
            <person name="Griggs A."/>
            <person name="Gujja S."/>
            <person name="Hansen M."/>
            <person name="Howarth C."/>
            <person name="Imamovic A."/>
            <person name="Larimer J."/>
            <person name="McCowan C."/>
            <person name="Montmayeur A."/>
            <person name="Murphy C."/>
            <person name="Neiman D."/>
            <person name="Pearson M."/>
            <person name="Priest M."/>
            <person name="Roberts A."/>
            <person name="Saif S."/>
            <person name="Shea T."/>
            <person name="Sisk P."/>
            <person name="Sykes S."/>
            <person name="Wortman J."/>
            <person name="Nusbaum C."/>
            <person name="Birren B."/>
        </authorList>
    </citation>
    <scope>NUCLEOTIDE SEQUENCE [LARGE SCALE GENOMIC DNA]</scope>
    <source>
        <strain evidence="4">CBS 100218</strain>
    </source>
</reference>
<protein>
    <recommendedName>
        <fullName evidence="5">Secreted protein</fullName>
    </recommendedName>
</protein>
<proteinExistence type="predicted"/>
<evidence type="ECO:0000256" key="1">
    <source>
        <dbReference type="SAM" id="MobiDB-lite"/>
    </source>
</evidence>
<dbReference type="GeneID" id="19901488"/>
<organism evidence="3 4">
    <name type="scientific">Coniosporium apollinis (strain CBS 100218)</name>
    <name type="common">Rock-inhabiting black yeast</name>
    <dbReference type="NCBI Taxonomy" id="1168221"/>
    <lineage>
        <taxon>Eukaryota</taxon>
        <taxon>Fungi</taxon>
        <taxon>Dikarya</taxon>
        <taxon>Ascomycota</taxon>
        <taxon>Pezizomycotina</taxon>
        <taxon>Dothideomycetes</taxon>
        <taxon>Dothideomycetes incertae sedis</taxon>
        <taxon>Coniosporium</taxon>
    </lineage>
</organism>
<dbReference type="AlphaFoldDB" id="R7YSX8"/>
<evidence type="ECO:0000313" key="4">
    <source>
        <dbReference type="Proteomes" id="UP000016924"/>
    </source>
</evidence>
<dbReference type="HOGENOM" id="CLU_2440754_0_0_1"/>
<evidence type="ECO:0008006" key="5">
    <source>
        <dbReference type="Google" id="ProtNLM"/>
    </source>
</evidence>
<sequence length="90" mass="9309">MLVLELTTCAFIFTSLFSFVVALPRAQPAARKPPLGARKAPLFRTPRPGKPGVRRRRQDGSAAGGVSDGGAARSVGAAGSPGPARRVIGR</sequence>
<feature type="signal peptide" evidence="2">
    <location>
        <begin position="1"/>
        <end position="22"/>
    </location>
</feature>
<evidence type="ECO:0000313" key="3">
    <source>
        <dbReference type="EMBL" id="EON64943.1"/>
    </source>
</evidence>
<dbReference type="EMBL" id="JH767571">
    <property type="protein sequence ID" value="EON64943.1"/>
    <property type="molecule type" value="Genomic_DNA"/>
</dbReference>
<name>R7YSX8_CONA1</name>
<feature type="chain" id="PRO_5004449994" description="Secreted protein" evidence="2">
    <location>
        <begin position="23"/>
        <end position="90"/>
    </location>
</feature>
<feature type="region of interest" description="Disordered" evidence="1">
    <location>
        <begin position="28"/>
        <end position="90"/>
    </location>
</feature>
<feature type="compositionally biased region" description="Low complexity" evidence="1">
    <location>
        <begin position="69"/>
        <end position="90"/>
    </location>
</feature>
<dbReference type="Proteomes" id="UP000016924">
    <property type="component" value="Unassembled WGS sequence"/>
</dbReference>
<accession>R7YSX8</accession>
<evidence type="ECO:0000256" key="2">
    <source>
        <dbReference type="SAM" id="SignalP"/>
    </source>
</evidence>
<gene>
    <name evidence="3" type="ORF">W97_04177</name>
</gene>